<dbReference type="EMBL" id="BK015845">
    <property type="protein sequence ID" value="DAE27756.1"/>
    <property type="molecule type" value="Genomic_DNA"/>
</dbReference>
<sequence>MKTNDTIKVHLYDLHNKEIQTRNYGKTFCVYEKAGKLGIDWNTEKSPYTCKGDAFAPFETFAPSVIFENIETGELFHFSNIKNAVVRIA</sequence>
<accession>A0A8S5R9U9</accession>
<organism evidence="1">
    <name type="scientific">virus sp. ctpeS3</name>
    <dbReference type="NCBI Taxonomy" id="2826815"/>
    <lineage>
        <taxon>Viruses</taxon>
    </lineage>
</organism>
<proteinExistence type="predicted"/>
<protein>
    <submittedName>
        <fullName evidence="1">Uncharacterized protein</fullName>
    </submittedName>
</protein>
<evidence type="ECO:0000313" key="1">
    <source>
        <dbReference type="EMBL" id="DAE27756.1"/>
    </source>
</evidence>
<reference evidence="1" key="1">
    <citation type="journal article" date="2021" name="Proc. Natl. Acad. Sci. U.S.A.">
        <title>A Catalog of Tens of Thousands of Viruses from Human Metagenomes Reveals Hidden Associations with Chronic Diseases.</title>
        <authorList>
            <person name="Tisza M.J."/>
            <person name="Buck C.B."/>
        </authorList>
    </citation>
    <scope>NUCLEOTIDE SEQUENCE</scope>
    <source>
        <strain evidence="1">CtpeS3</strain>
    </source>
</reference>
<name>A0A8S5R9U9_9VIRU</name>